<accession>A0A7W8G7X9</accession>
<dbReference type="EMBL" id="JACHFQ010000002">
    <property type="protein sequence ID" value="MBB5225517.1"/>
    <property type="molecule type" value="Genomic_DNA"/>
</dbReference>
<proteinExistence type="predicted"/>
<dbReference type="AlphaFoldDB" id="A0A7W8G7X9"/>
<keyword evidence="3" id="KW-1185">Reference proteome</keyword>
<dbReference type="Proteomes" id="UP000518887">
    <property type="component" value="Unassembled WGS sequence"/>
</dbReference>
<dbReference type="InterPro" id="IPR058404">
    <property type="entry name" value="DUF8091"/>
</dbReference>
<feature type="domain" description="DUF8091" evidence="1">
    <location>
        <begin position="9"/>
        <end position="172"/>
    </location>
</feature>
<protein>
    <recommendedName>
        <fullName evidence="1">DUF8091 domain-containing protein</fullName>
    </recommendedName>
</protein>
<name>A0A7W8G7X9_9SPIR</name>
<reference evidence="2 3" key="1">
    <citation type="submission" date="2020-08" db="EMBL/GenBank/DDBJ databases">
        <title>Genomic Encyclopedia of Type Strains, Phase IV (KMG-IV): sequencing the most valuable type-strain genomes for metagenomic binning, comparative biology and taxonomic classification.</title>
        <authorList>
            <person name="Goeker M."/>
        </authorList>
    </citation>
    <scope>NUCLEOTIDE SEQUENCE [LARGE SCALE GENOMIC DNA]</scope>
    <source>
        <strain evidence="2 3">DSM 103462</strain>
    </source>
</reference>
<evidence type="ECO:0000313" key="2">
    <source>
        <dbReference type="EMBL" id="MBB5225517.1"/>
    </source>
</evidence>
<evidence type="ECO:0000259" key="1">
    <source>
        <dbReference type="Pfam" id="PF26351"/>
    </source>
</evidence>
<evidence type="ECO:0000313" key="3">
    <source>
        <dbReference type="Proteomes" id="UP000518887"/>
    </source>
</evidence>
<dbReference type="Pfam" id="PF26351">
    <property type="entry name" value="DUF8091"/>
    <property type="match status" value="1"/>
</dbReference>
<gene>
    <name evidence="2" type="ORF">HNP76_000861</name>
</gene>
<dbReference type="RefSeq" id="WP_184657867.1">
    <property type="nucleotide sequence ID" value="NZ_CP031518.1"/>
</dbReference>
<organism evidence="2 3">
    <name type="scientific">Treponema ruminis</name>
    <dbReference type="NCBI Taxonomy" id="744515"/>
    <lineage>
        <taxon>Bacteria</taxon>
        <taxon>Pseudomonadati</taxon>
        <taxon>Spirochaetota</taxon>
        <taxon>Spirochaetia</taxon>
        <taxon>Spirochaetales</taxon>
        <taxon>Treponemataceae</taxon>
        <taxon>Treponema</taxon>
    </lineage>
</organism>
<comment type="caution">
    <text evidence="2">The sequence shown here is derived from an EMBL/GenBank/DDBJ whole genome shotgun (WGS) entry which is preliminary data.</text>
</comment>
<sequence length="247" mass="29116">MINTYNESQLHEKLKKLYAMEANGLMEVKLDDTPWICDILDENKNVIEIQTSNLSALTEKAGYILETGRKLKIVHPIAESKWIELYGRDGQLIHRKKSPKKASFFDSLRGMTQIAPLFLHENCELEILYCEISEMRRKTELPSQNQTKSRRRLKEWLPMGKRLEKITRKERFASKEDWLKLIPESLRTKEDGNYPTFRTVDFKRELAKEKGAKNARWSPLLIWILLKMQILEINEVKGRSKFYKISS</sequence>